<name>A0AAV9D9T8_ACOCL</name>
<evidence type="ECO:0000256" key="1">
    <source>
        <dbReference type="SAM" id="Phobius"/>
    </source>
</evidence>
<reference evidence="2" key="1">
    <citation type="journal article" date="2023" name="Nat. Commun.">
        <title>Diploid and tetraploid genomes of Acorus and the evolution of monocots.</title>
        <authorList>
            <person name="Ma L."/>
            <person name="Liu K.W."/>
            <person name="Li Z."/>
            <person name="Hsiao Y.Y."/>
            <person name="Qi Y."/>
            <person name="Fu T."/>
            <person name="Tang G.D."/>
            <person name="Zhang D."/>
            <person name="Sun W.H."/>
            <person name="Liu D.K."/>
            <person name="Li Y."/>
            <person name="Chen G.Z."/>
            <person name="Liu X.D."/>
            <person name="Liao X.Y."/>
            <person name="Jiang Y.T."/>
            <person name="Yu X."/>
            <person name="Hao Y."/>
            <person name="Huang J."/>
            <person name="Zhao X.W."/>
            <person name="Ke S."/>
            <person name="Chen Y.Y."/>
            <person name="Wu W.L."/>
            <person name="Hsu J.L."/>
            <person name="Lin Y.F."/>
            <person name="Huang M.D."/>
            <person name="Li C.Y."/>
            <person name="Huang L."/>
            <person name="Wang Z.W."/>
            <person name="Zhao X."/>
            <person name="Zhong W.Y."/>
            <person name="Peng D.H."/>
            <person name="Ahmad S."/>
            <person name="Lan S."/>
            <person name="Zhang J.S."/>
            <person name="Tsai W.C."/>
            <person name="Van de Peer Y."/>
            <person name="Liu Z.J."/>
        </authorList>
    </citation>
    <scope>NUCLEOTIDE SEQUENCE</scope>
    <source>
        <strain evidence="2">CP</strain>
    </source>
</reference>
<dbReference type="AlphaFoldDB" id="A0AAV9D9T8"/>
<feature type="transmembrane region" description="Helical" evidence="1">
    <location>
        <begin position="7"/>
        <end position="26"/>
    </location>
</feature>
<dbReference type="EMBL" id="JAUJYO010000015">
    <property type="protein sequence ID" value="KAK1296918.1"/>
    <property type="molecule type" value="Genomic_DNA"/>
</dbReference>
<sequence>MDLIKKTFQTLLSISIFLMFSSHITLHNFTTPSIEHVINCFTDRQAMFILLNCILLHLAGESGLFGSLERDINHREELSMEPKSIDGEGGEASVGSLDLVLVDEEEEEEGDECLEELNKSLDLVLVDEQEEEEGDGCLEELNKKCEEFIEKVKRQMGMEAMQLVIVH</sequence>
<keyword evidence="1" id="KW-0472">Membrane</keyword>
<dbReference type="Proteomes" id="UP001180020">
    <property type="component" value="Unassembled WGS sequence"/>
</dbReference>
<proteinExistence type="predicted"/>
<protein>
    <submittedName>
        <fullName evidence="2">Uncharacterized protein</fullName>
    </submittedName>
</protein>
<reference evidence="2" key="2">
    <citation type="submission" date="2023-06" db="EMBL/GenBank/DDBJ databases">
        <authorList>
            <person name="Ma L."/>
            <person name="Liu K.-W."/>
            <person name="Li Z."/>
            <person name="Hsiao Y.-Y."/>
            <person name="Qi Y."/>
            <person name="Fu T."/>
            <person name="Tang G."/>
            <person name="Zhang D."/>
            <person name="Sun W.-H."/>
            <person name="Liu D.-K."/>
            <person name="Li Y."/>
            <person name="Chen G.-Z."/>
            <person name="Liu X.-D."/>
            <person name="Liao X.-Y."/>
            <person name="Jiang Y.-T."/>
            <person name="Yu X."/>
            <person name="Hao Y."/>
            <person name="Huang J."/>
            <person name="Zhao X.-W."/>
            <person name="Ke S."/>
            <person name="Chen Y.-Y."/>
            <person name="Wu W.-L."/>
            <person name="Hsu J.-L."/>
            <person name="Lin Y.-F."/>
            <person name="Huang M.-D."/>
            <person name="Li C.-Y."/>
            <person name="Huang L."/>
            <person name="Wang Z.-W."/>
            <person name="Zhao X."/>
            <person name="Zhong W.-Y."/>
            <person name="Peng D.-H."/>
            <person name="Ahmad S."/>
            <person name="Lan S."/>
            <person name="Zhang J.-S."/>
            <person name="Tsai W.-C."/>
            <person name="Van De Peer Y."/>
            <person name="Liu Z.-J."/>
        </authorList>
    </citation>
    <scope>NUCLEOTIDE SEQUENCE</scope>
    <source>
        <strain evidence="2">CP</strain>
        <tissue evidence="2">Leaves</tissue>
    </source>
</reference>
<keyword evidence="1" id="KW-1133">Transmembrane helix</keyword>
<feature type="transmembrane region" description="Helical" evidence="1">
    <location>
        <begin position="46"/>
        <end position="65"/>
    </location>
</feature>
<gene>
    <name evidence="2" type="ORF">QJS10_CPB15g01637</name>
</gene>
<evidence type="ECO:0000313" key="3">
    <source>
        <dbReference type="Proteomes" id="UP001180020"/>
    </source>
</evidence>
<dbReference type="PANTHER" id="PTHR35762">
    <property type="entry name" value="TRANSMEMBRANE PROTEIN"/>
    <property type="match status" value="1"/>
</dbReference>
<keyword evidence="3" id="KW-1185">Reference proteome</keyword>
<accession>A0AAV9D9T8</accession>
<dbReference type="PANTHER" id="PTHR35762:SF5">
    <property type="entry name" value="DUF4408 DOMAIN-CONTAINING PROTEIN"/>
    <property type="match status" value="1"/>
</dbReference>
<comment type="caution">
    <text evidence="2">The sequence shown here is derived from an EMBL/GenBank/DDBJ whole genome shotgun (WGS) entry which is preliminary data.</text>
</comment>
<keyword evidence="1" id="KW-0812">Transmembrane</keyword>
<organism evidence="2 3">
    <name type="scientific">Acorus calamus</name>
    <name type="common">Sweet flag</name>
    <dbReference type="NCBI Taxonomy" id="4465"/>
    <lineage>
        <taxon>Eukaryota</taxon>
        <taxon>Viridiplantae</taxon>
        <taxon>Streptophyta</taxon>
        <taxon>Embryophyta</taxon>
        <taxon>Tracheophyta</taxon>
        <taxon>Spermatophyta</taxon>
        <taxon>Magnoliopsida</taxon>
        <taxon>Liliopsida</taxon>
        <taxon>Acoraceae</taxon>
        <taxon>Acorus</taxon>
    </lineage>
</organism>
<evidence type="ECO:0000313" key="2">
    <source>
        <dbReference type="EMBL" id="KAK1296918.1"/>
    </source>
</evidence>